<comment type="caution">
    <text evidence="4">The sequence shown here is derived from an EMBL/GenBank/DDBJ whole genome shotgun (WGS) entry which is preliminary data.</text>
</comment>
<dbReference type="AlphaFoldDB" id="A0A8H5ZSM2"/>
<dbReference type="GO" id="GO:0016020">
    <property type="term" value="C:membrane"/>
    <property type="evidence" value="ECO:0007669"/>
    <property type="project" value="UniProtKB-SubCell"/>
</dbReference>
<comment type="subcellular location">
    <subcellularLocation>
        <location evidence="1">Membrane</location>
        <topology evidence="1">Single-pass type II membrane protein</topology>
    </subcellularLocation>
</comment>
<proteinExistence type="inferred from homology"/>
<keyword evidence="5" id="KW-1185">Reference proteome</keyword>
<dbReference type="Pfam" id="PF12141">
    <property type="entry name" value="BMT"/>
    <property type="match status" value="2"/>
</dbReference>
<evidence type="ECO:0000256" key="3">
    <source>
        <dbReference type="ARBA" id="ARBA00022968"/>
    </source>
</evidence>
<gene>
    <name evidence="4" type="ORF">ETB97_010546</name>
</gene>
<comment type="similarity">
    <text evidence="2">Belongs to the BMT family.</text>
</comment>
<dbReference type="GO" id="GO:0000030">
    <property type="term" value="F:mannosyltransferase activity"/>
    <property type="evidence" value="ECO:0007669"/>
    <property type="project" value="InterPro"/>
</dbReference>
<reference evidence="4 5" key="1">
    <citation type="submission" date="2019-04" db="EMBL/GenBank/DDBJ databases">
        <title>Aspergillus burnettii sp. nov., novel species from soil in southeast Queensland.</title>
        <authorList>
            <person name="Gilchrist C.L.M."/>
            <person name="Pitt J.I."/>
            <person name="Lange L."/>
            <person name="Lacey H.J."/>
            <person name="Vuong D."/>
            <person name="Midgley D.J."/>
            <person name="Greenfield P."/>
            <person name="Bradbury M."/>
            <person name="Lacey E."/>
            <person name="Busk P.K."/>
            <person name="Pilgaard B."/>
            <person name="Chooi Y.H."/>
            <person name="Piggott A.M."/>
        </authorList>
    </citation>
    <scope>NUCLEOTIDE SEQUENCE [LARGE SCALE GENOMIC DNA]</scope>
    <source>
        <strain evidence="4 5">FRR 5400</strain>
    </source>
</reference>
<evidence type="ECO:0000313" key="4">
    <source>
        <dbReference type="EMBL" id="KAF5854947.1"/>
    </source>
</evidence>
<dbReference type="Proteomes" id="UP000541154">
    <property type="component" value="Unassembled WGS sequence"/>
</dbReference>
<evidence type="ECO:0000256" key="1">
    <source>
        <dbReference type="ARBA" id="ARBA00004606"/>
    </source>
</evidence>
<sequence length="423" mass="47512">MGVQKSIYLQDDMVKVAMELEVHPLVKHRVRDQKPPYEEFVGSHWCRFGGSGAWLPNLNVYLVVSRVLYTESASSWGPISFIRGQIYDEDWNILEGYTVYWNGDAITFPTTFDIPTVWWDGGILFGPEDPRIILESGVKCAEPIIIFNMIMDSQATRAMWIYRPFSNIATVLTIRDEERRPMEKNWAPFFDSYNSGPNPSEHIHFIYSFAPLRILKCEISTGYCDWVFKQEIPEQSTLTHEDIRGEMRGGTNFVPVATVTESVRVYAGFPRTNLRLCPSGSTYRPELVLLCSIGSYFYISYASDATVFGHAVLDQVAYSNPCGEGRIFIPNSIVRWDLSNKQDIMTVSVSVADQTVQILLLHGLAEIIHNLLSPDCQRYATSQDDSYHWSLVGAEVIACSVGAAGHSSLTGIGAGNGDNLEEN</sequence>
<evidence type="ECO:0000256" key="2">
    <source>
        <dbReference type="ARBA" id="ARBA00009486"/>
    </source>
</evidence>
<organism evidence="4 5">
    <name type="scientific">Petromyces alliaceus</name>
    <name type="common">Aspergillus alliaceus</name>
    <dbReference type="NCBI Taxonomy" id="209559"/>
    <lineage>
        <taxon>Eukaryota</taxon>
        <taxon>Fungi</taxon>
        <taxon>Dikarya</taxon>
        <taxon>Ascomycota</taxon>
        <taxon>Pezizomycotina</taxon>
        <taxon>Eurotiomycetes</taxon>
        <taxon>Eurotiomycetidae</taxon>
        <taxon>Eurotiales</taxon>
        <taxon>Aspergillaceae</taxon>
        <taxon>Aspergillus</taxon>
        <taxon>Aspergillus subgen. Circumdati</taxon>
    </lineage>
</organism>
<dbReference type="InterPro" id="IPR021988">
    <property type="entry name" value="BMT1"/>
</dbReference>
<name>A0A8H5ZSM2_PETAA</name>
<keyword evidence="3" id="KW-0812">Transmembrane</keyword>
<dbReference type="EMBL" id="SPNV01000570">
    <property type="protein sequence ID" value="KAF5854947.1"/>
    <property type="molecule type" value="Genomic_DNA"/>
</dbReference>
<evidence type="ECO:0000313" key="5">
    <source>
        <dbReference type="Proteomes" id="UP000541154"/>
    </source>
</evidence>
<keyword evidence="3" id="KW-0735">Signal-anchor</keyword>
<protein>
    <submittedName>
        <fullName evidence="4">Uncharacterized protein</fullName>
    </submittedName>
</protein>
<accession>A0A8H5ZSM2</accession>